<organism evidence="1 2">
    <name type="scientific">Cryoendolithus antarcticus</name>
    <dbReference type="NCBI Taxonomy" id="1507870"/>
    <lineage>
        <taxon>Eukaryota</taxon>
        <taxon>Fungi</taxon>
        <taxon>Dikarya</taxon>
        <taxon>Ascomycota</taxon>
        <taxon>Pezizomycotina</taxon>
        <taxon>Dothideomycetes</taxon>
        <taxon>Dothideomycetidae</taxon>
        <taxon>Cladosporiales</taxon>
        <taxon>Cladosporiaceae</taxon>
        <taxon>Cryoendolithus</taxon>
    </lineage>
</organism>
<dbReference type="EMBL" id="NAJO01000014">
    <property type="protein sequence ID" value="OQO07435.1"/>
    <property type="molecule type" value="Genomic_DNA"/>
</dbReference>
<name>A0A1V8T7Q8_9PEZI</name>
<dbReference type="AlphaFoldDB" id="A0A1V8T7Q8"/>
<gene>
    <name evidence="1" type="ORF">B0A48_07132</name>
</gene>
<dbReference type="InParanoid" id="A0A1V8T7Q8"/>
<reference evidence="2" key="1">
    <citation type="submission" date="2017-03" db="EMBL/GenBank/DDBJ databases">
        <title>Genomes of endolithic fungi from Antarctica.</title>
        <authorList>
            <person name="Coleine C."/>
            <person name="Masonjones S."/>
            <person name="Stajich J.E."/>
        </authorList>
    </citation>
    <scope>NUCLEOTIDE SEQUENCE [LARGE SCALE GENOMIC DNA]</scope>
    <source>
        <strain evidence="2">CCFEE 5527</strain>
    </source>
</reference>
<dbReference type="Proteomes" id="UP000192596">
    <property type="component" value="Unassembled WGS sequence"/>
</dbReference>
<proteinExistence type="predicted"/>
<accession>A0A1V8T7Q8</accession>
<comment type="caution">
    <text evidence="1">The sequence shown here is derived from an EMBL/GenBank/DDBJ whole genome shotgun (WGS) entry which is preliminary data.</text>
</comment>
<dbReference type="OrthoDB" id="2968825at2759"/>
<sequence>MVLIKWPCAPEDVEATIAVSISTTPRTLSISTMKQEAETPNPVFAINIHARCISSTQPNRAITIKSDGLIFDNTGSGFDTLALGVLSGLVAVDAPEERQKYISFGMMRPHYAREETSDAACLREWPRAAFLTVPAMATGEEAVVSYPITVERLFQYSHKKTPEYFAPGEEYRISIHPGYVGCLWWCWGGLNDDLKDKKLNVFKEGERTTICAPLRPSDAEIEREKWVLGEDVSHLQITLTYPSPKQRIAPSLCE</sequence>
<evidence type="ECO:0000313" key="1">
    <source>
        <dbReference type="EMBL" id="OQO07435.1"/>
    </source>
</evidence>
<protein>
    <submittedName>
        <fullName evidence="1">Uncharacterized protein</fullName>
    </submittedName>
</protein>
<keyword evidence="2" id="KW-1185">Reference proteome</keyword>
<evidence type="ECO:0000313" key="2">
    <source>
        <dbReference type="Proteomes" id="UP000192596"/>
    </source>
</evidence>